<dbReference type="EMBL" id="CP011391">
    <property type="protein sequence ID" value="AMK54672.1"/>
    <property type="molecule type" value="Genomic_DNA"/>
</dbReference>
<keyword evidence="2" id="KW-0229">DNA integration</keyword>
<dbReference type="InterPro" id="IPR002104">
    <property type="entry name" value="Integrase_catalytic"/>
</dbReference>
<protein>
    <recommendedName>
        <fullName evidence="10">Tyr recombinase domain-containing protein</fullName>
    </recommendedName>
</protein>
<dbReference type="PROSITE" id="PS51898">
    <property type="entry name" value="TYR_RECOMBINASE"/>
    <property type="match status" value="1"/>
</dbReference>
<dbReference type="PANTHER" id="PTHR30349:SF41">
    <property type="entry name" value="INTEGRASE_RECOMBINASE PROTEIN MJ0367-RELATED"/>
    <property type="match status" value="1"/>
</dbReference>
<evidence type="ECO:0000256" key="1">
    <source>
        <dbReference type="ARBA" id="ARBA00008857"/>
    </source>
</evidence>
<evidence type="ECO:0008006" key="10">
    <source>
        <dbReference type="Google" id="ProtNLM"/>
    </source>
</evidence>
<name>A0A140DVJ5_9FIRM</name>
<dbReference type="PATRIC" id="fig|1702221.3.peg.1498"/>
<evidence type="ECO:0000256" key="4">
    <source>
        <dbReference type="ARBA" id="ARBA00023172"/>
    </source>
</evidence>
<accession>A0A140DVJ5</accession>
<dbReference type="AlphaFoldDB" id="A0A140DVJ5"/>
<dbReference type="GO" id="GO:0003677">
    <property type="term" value="F:DNA binding"/>
    <property type="evidence" value="ECO:0007669"/>
    <property type="project" value="UniProtKB-UniRule"/>
</dbReference>
<dbReference type="InterPro" id="IPR004107">
    <property type="entry name" value="Integrase_SAM-like_N"/>
</dbReference>
<dbReference type="Gene3D" id="1.10.150.130">
    <property type="match status" value="1"/>
</dbReference>
<reference evidence="8 9" key="1">
    <citation type="journal article" date="2016" name="Gut Pathog.">
        <title>Whole genome sequencing of "Faecalibaculum rodentium" ALO17, isolated from C57BL/6J laboratory mouse feces.</title>
        <authorList>
            <person name="Lim S."/>
            <person name="Chang D.H."/>
            <person name="Ahn S."/>
            <person name="Kim B.C."/>
        </authorList>
    </citation>
    <scope>NUCLEOTIDE SEQUENCE [LARGE SCALE GENOMIC DNA]</scope>
    <source>
        <strain evidence="8 9">Alo17</strain>
    </source>
</reference>
<dbReference type="InterPro" id="IPR013762">
    <property type="entry name" value="Integrase-like_cat_sf"/>
</dbReference>
<evidence type="ECO:0000256" key="5">
    <source>
        <dbReference type="PROSITE-ProRule" id="PRU01248"/>
    </source>
</evidence>
<dbReference type="OrthoDB" id="9785687at2"/>
<dbReference type="InterPro" id="IPR010998">
    <property type="entry name" value="Integrase_recombinase_N"/>
</dbReference>
<dbReference type="Pfam" id="PF00589">
    <property type="entry name" value="Phage_integrase"/>
    <property type="match status" value="1"/>
</dbReference>
<dbReference type="SUPFAM" id="SSF56349">
    <property type="entry name" value="DNA breaking-rejoining enzymes"/>
    <property type="match status" value="1"/>
</dbReference>
<dbReference type="PANTHER" id="PTHR30349">
    <property type="entry name" value="PHAGE INTEGRASE-RELATED"/>
    <property type="match status" value="1"/>
</dbReference>
<organism evidence="8 9">
    <name type="scientific">Faecalibaculum rodentium</name>
    <dbReference type="NCBI Taxonomy" id="1702221"/>
    <lineage>
        <taxon>Bacteria</taxon>
        <taxon>Bacillati</taxon>
        <taxon>Bacillota</taxon>
        <taxon>Erysipelotrichia</taxon>
        <taxon>Erysipelotrichales</taxon>
        <taxon>Erysipelotrichaceae</taxon>
        <taxon>Faecalibaculum</taxon>
    </lineage>
</organism>
<gene>
    <name evidence="8" type="ORF">AALO17_15380</name>
</gene>
<dbReference type="InterPro" id="IPR011010">
    <property type="entry name" value="DNA_brk_join_enz"/>
</dbReference>
<evidence type="ECO:0000313" key="9">
    <source>
        <dbReference type="Proteomes" id="UP000069771"/>
    </source>
</evidence>
<dbReference type="PROSITE" id="PS51900">
    <property type="entry name" value="CB"/>
    <property type="match status" value="1"/>
</dbReference>
<evidence type="ECO:0000313" key="8">
    <source>
        <dbReference type="EMBL" id="AMK54672.1"/>
    </source>
</evidence>
<proteinExistence type="inferred from homology"/>
<dbReference type="Pfam" id="PF14659">
    <property type="entry name" value="Phage_int_SAM_3"/>
    <property type="match status" value="1"/>
</dbReference>
<keyword evidence="3 5" id="KW-0238">DNA-binding</keyword>
<feature type="domain" description="Core-binding (CB)" evidence="7">
    <location>
        <begin position="63"/>
        <end position="144"/>
    </location>
</feature>
<dbReference type="Pfam" id="PF14657">
    <property type="entry name" value="Arm-DNA-bind_4"/>
    <property type="match status" value="1"/>
</dbReference>
<dbReference type="KEGG" id="fro:AALO17_15380"/>
<dbReference type="InterPro" id="IPR028259">
    <property type="entry name" value="AP2-like_int_N"/>
</dbReference>
<evidence type="ECO:0000259" key="6">
    <source>
        <dbReference type="PROSITE" id="PS51898"/>
    </source>
</evidence>
<dbReference type="InterPro" id="IPR044068">
    <property type="entry name" value="CB"/>
</dbReference>
<dbReference type="InterPro" id="IPR050090">
    <property type="entry name" value="Tyrosine_recombinase_XerCD"/>
</dbReference>
<keyword evidence="9" id="KW-1185">Reference proteome</keyword>
<evidence type="ECO:0000256" key="2">
    <source>
        <dbReference type="ARBA" id="ARBA00022908"/>
    </source>
</evidence>
<dbReference type="GO" id="GO:0006310">
    <property type="term" value="P:DNA recombination"/>
    <property type="evidence" value="ECO:0007669"/>
    <property type="project" value="UniProtKB-KW"/>
</dbReference>
<dbReference type="CDD" id="cd01189">
    <property type="entry name" value="INT_ICEBs1_C_like"/>
    <property type="match status" value="1"/>
</dbReference>
<sequence>MRFDKRESKKSKSGYTWRVTFEYKDRYGKKKKYSKSGFATKKAAQVHALAVQSDLAKGLVVDNSVHTVDELFQQMIKLPGYSPNTISLYRDNYNKHILPVLGNADIKDLHYPELQSFFTDMSTVGKSAVATTKTVLTGIGNLAVKSGYIASWPINLVQTSGVNNSRKKAGSSDYLSETDFKSLLNLVSHAKDEFTSGSKGVFLMLGYYLGLRIAEACALTWDDVDFQSRTIRINKQLTYTRLKVKDFYIRDMTKTEKPNAVLPVPEPLIESLKEWRDYNPYPLILCTEEGRWLHPRNTGNTIRTAAQKLGFDFHPHMLRHTYITNLVLAGTDLKTVADLARHASAAMSLQVYTETTDLRKAEAIARAFEDEIPNILA</sequence>
<dbReference type="Proteomes" id="UP000069771">
    <property type="component" value="Chromosome"/>
</dbReference>
<evidence type="ECO:0000259" key="7">
    <source>
        <dbReference type="PROSITE" id="PS51900"/>
    </source>
</evidence>
<comment type="similarity">
    <text evidence="1">Belongs to the 'phage' integrase family.</text>
</comment>
<keyword evidence="4" id="KW-0233">DNA recombination</keyword>
<dbReference type="GO" id="GO:0015074">
    <property type="term" value="P:DNA integration"/>
    <property type="evidence" value="ECO:0007669"/>
    <property type="project" value="UniProtKB-KW"/>
</dbReference>
<dbReference type="Gene3D" id="1.10.443.10">
    <property type="entry name" value="Intergrase catalytic core"/>
    <property type="match status" value="1"/>
</dbReference>
<feature type="domain" description="Tyr recombinase" evidence="6">
    <location>
        <begin position="170"/>
        <end position="365"/>
    </location>
</feature>
<dbReference type="STRING" id="1702221.AALO17_15380"/>
<evidence type="ECO:0000256" key="3">
    <source>
        <dbReference type="ARBA" id="ARBA00023125"/>
    </source>
</evidence>